<keyword evidence="5 8" id="KW-0812">Transmembrane</keyword>
<evidence type="ECO:0000256" key="6">
    <source>
        <dbReference type="ARBA" id="ARBA00022989"/>
    </source>
</evidence>
<dbReference type="SUPFAM" id="SSF103473">
    <property type="entry name" value="MFS general substrate transporter"/>
    <property type="match status" value="1"/>
</dbReference>
<dbReference type="CDD" id="cd17320">
    <property type="entry name" value="MFS_MdfA_MDR_like"/>
    <property type="match status" value="1"/>
</dbReference>
<keyword evidence="4 8" id="KW-1003">Cell membrane</keyword>
<feature type="transmembrane region" description="Helical" evidence="8">
    <location>
        <begin position="376"/>
        <end position="396"/>
    </location>
</feature>
<feature type="domain" description="Major facilitator superfamily (MFS) profile" evidence="9">
    <location>
        <begin position="1"/>
        <end position="397"/>
    </location>
</feature>
<name>A0ABS4FLQ3_9BACL</name>
<evidence type="ECO:0000313" key="10">
    <source>
        <dbReference type="EMBL" id="MBP1903451.1"/>
    </source>
</evidence>
<dbReference type="RefSeq" id="WP_210087160.1">
    <property type="nucleotide sequence ID" value="NZ_JAGGKG010000001.1"/>
</dbReference>
<feature type="transmembrane region" description="Helical" evidence="8">
    <location>
        <begin position="54"/>
        <end position="71"/>
    </location>
</feature>
<keyword evidence="11" id="KW-1185">Reference proteome</keyword>
<reference evidence="10 11" key="1">
    <citation type="submission" date="2021-03" db="EMBL/GenBank/DDBJ databases">
        <title>Genomic Encyclopedia of Type Strains, Phase IV (KMG-IV): sequencing the most valuable type-strain genomes for metagenomic binning, comparative biology and taxonomic classification.</title>
        <authorList>
            <person name="Goeker M."/>
        </authorList>
    </citation>
    <scope>NUCLEOTIDE SEQUENCE [LARGE SCALE GENOMIC DNA]</scope>
    <source>
        <strain evidence="10 11">DSM 14349</strain>
    </source>
</reference>
<dbReference type="Pfam" id="PF07690">
    <property type="entry name" value="MFS_1"/>
    <property type="match status" value="1"/>
</dbReference>
<evidence type="ECO:0000259" key="9">
    <source>
        <dbReference type="PROSITE" id="PS50850"/>
    </source>
</evidence>
<dbReference type="InterPro" id="IPR011701">
    <property type="entry name" value="MFS"/>
</dbReference>
<dbReference type="InterPro" id="IPR004812">
    <property type="entry name" value="Efflux_drug-R_Bcr/CmlA"/>
</dbReference>
<keyword evidence="6 8" id="KW-1133">Transmembrane helix</keyword>
<dbReference type="Proteomes" id="UP001519272">
    <property type="component" value="Unassembled WGS sequence"/>
</dbReference>
<dbReference type="NCBIfam" id="TIGR00710">
    <property type="entry name" value="efflux_Bcr_CflA"/>
    <property type="match status" value="1"/>
</dbReference>
<dbReference type="PRINTS" id="PR01036">
    <property type="entry name" value="TCRTETB"/>
</dbReference>
<feature type="transmembrane region" description="Helical" evidence="8">
    <location>
        <begin position="211"/>
        <end position="234"/>
    </location>
</feature>
<dbReference type="PROSITE" id="PS50850">
    <property type="entry name" value="MFS"/>
    <property type="match status" value="1"/>
</dbReference>
<feature type="transmembrane region" description="Helical" evidence="8">
    <location>
        <begin position="351"/>
        <end position="370"/>
    </location>
</feature>
<dbReference type="InterPro" id="IPR020846">
    <property type="entry name" value="MFS_dom"/>
</dbReference>
<feature type="transmembrane region" description="Helical" evidence="8">
    <location>
        <begin position="83"/>
        <end position="103"/>
    </location>
</feature>
<accession>A0ABS4FLQ3</accession>
<feature type="transmembrane region" description="Helical" evidence="8">
    <location>
        <begin position="166"/>
        <end position="185"/>
    </location>
</feature>
<dbReference type="InterPro" id="IPR036259">
    <property type="entry name" value="MFS_trans_sf"/>
</dbReference>
<protein>
    <recommendedName>
        <fullName evidence="8">Bcr/CflA family efflux transporter</fullName>
    </recommendedName>
</protein>
<evidence type="ECO:0000256" key="5">
    <source>
        <dbReference type="ARBA" id="ARBA00022692"/>
    </source>
</evidence>
<dbReference type="PANTHER" id="PTHR23502">
    <property type="entry name" value="MAJOR FACILITATOR SUPERFAMILY"/>
    <property type="match status" value="1"/>
</dbReference>
<evidence type="ECO:0000256" key="4">
    <source>
        <dbReference type="ARBA" id="ARBA00022475"/>
    </source>
</evidence>
<evidence type="ECO:0000256" key="7">
    <source>
        <dbReference type="ARBA" id="ARBA00023136"/>
    </source>
</evidence>
<dbReference type="Gene3D" id="1.20.1720.10">
    <property type="entry name" value="Multidrug resistance protein D"/>
    <property type="match status" value="1"/>
</dbReference>
<dbReference type="PANTHER" id="PTHR23502:SF137">
    <property type="entry name" value="MAJOR FACILITATOR SUPERFAMILY (MFS) TRANSPORTER-RELATED"/>
    <property type="match status" value="1"/>
</dbReference>
<comment type="similarity">
    <text evidence="2 8">Belongs to the major facilitator superfamily. Bcr/CmlA family.</text>
</comment>
<evidence type="ECO:0000313" key="11">
    <source>
        <dbReference type="Proteomes" id="UP001519272"/>
    </source>
</evidence>
<comment type="caution">
    <text evidence="10">The sequence shown here is derived from an EMBL/GenBank/DDBJ whole genome shotgun (WGS) entry which is preliminary data.</text>
</comment>
<keyword evidence="3 8" id="KW-0813">Transport</keyword>
<keyword evidence="7 8" id="KW-0472">Membrane</keyword>
<sequence length="400" mass="43759">MEKNIRTIETKKISLALLVCLVGFPQISETIYTPSLTDIAQSYQVTLNLAQTTLSIYFLGFALGVFFWGIISDYIGRRKAMNFGVAIYVLGCLFCLVSSNIVMLFIGRLIQAFGASTGSVTTQTILRDNYHGNERHQLFAKISAVLAFSPAIGPLIGGFIGQYYGFRTVFLSLVLMGMALLFWSLKSLPETVHLNHTSFDTKKILAIGKRILVDPYTLTFGILIGIFNGILFSYHSEAPGIFIEKFHFSQSQYGFMGCVVATATILGAWLSSRALKNQSPNTTIKNGIRLSIVGTVFLSSTALLPLPQAIQVILYIAGIFIILAGIGIALPNCLSLALVKFREAAGTAGAFLSLGYYIIVSICTFLISFLHTGSILVYPLFCLVLLIVSLFLMRLINRSS</sequence>
<feature type="transmembrane region" description="Helical" evidence="8">
    <location>
        <begin position="287"/>
        <end position="306"/>
    </location>
</feature>
<evidence type="ECO:0000256" key="3">
    <source>
        <dbReference type="ARBA" id="ARBA00022448"/>
    </source>
</evidence>
<dbReference type="EMBL" id="JAGGKG010000001">
    <property type="protein sequence ID" value="MBP1903451.1"/>
    <property type="molecule type" value="Genomic_DNA"/>
</dbReference>
<evidence type="ECO:0000256" key="8">
    <source>
        <dbReference type="RuleBase" id="RU365088"/>
    </source>
</evidence>
<proteinExistence type="inferred from homology"/>
<evidence type="ECO:0000256" key="1">
    <source>
        <dbReference type="ARBA" id="ARBA00004651"/>
    </source>
</evidence>
<comment type="subcellular location">
    <subcellularLocation>
        <location evidence="1 8">Cell membrane</location>
        <topology evidence="1 8">Multi-pass membrane protein</topology>
    </subcellularLocation>
</comment>
<evidence type="ECO:0000256" key="2">
    <source>
        <dbReference type="ARBA" id="ARBA00006236"/>
    </source>
</evidence>
<organism evidence="10 11">
    <name type="scientific">Paenibacillus turicensis</name>
    <dbReference type="NCBI Taxonomy" id="160487"/>
    <lineage>
        <taxon>Bacteria</taxon>
        <taxon>Bacillati</taxon>
        <taxon>Bacillota</taxon>
        <taxon>Bacilli</taxon>
        <taxon>Bacillales</taxon>
        <taxon>Paenibacillaceae</taxon>
        <taxon>Paenibacillus</taxon>
    </lineage>
</organism>
<gene>
    <name evidence="10" type="ORF">J2Z32_000063</name>
</gene>
<feature type="transmembrane region" description="Helical" evidence="8">
    <location>
        <begin position="312"/>
        <end position="339"/>
    </location>
</feature>
<feature type="transmembrane region" description="Helical" evidence="8">
    <location>
        <begin position="254"/>
        <end position="275"/>
    </location>
</feature>
<comment type="caution">
    <text evidence="8">Lacks conserved residue(s) required for the propagation of feature annotation.</text>
</comment>